<evidence type="ECO:0000259" key="1">
    <source>
        <dbReference type="Pfam" id="PF13239"/>
    </source>
</evidence>
<accession>A0A0P7Z2D8</accession>
<dbReference type="STRING" id="1666911.HLUCCA11_04265"/>
<dbReference type="EMBL" id="LJZR01000003">
    <property type="protein sequence ID" value="KPQ37144.1"/>
    <property type="molecule type" value="Genomic_DNA"/>
</dbReference>
<comment type="caution">
    <text evidence="2">The sequence shown here is derived from an EMBL/GenBank/DDBJ whole genome shotgun (WGS) entry which is preliminary data.</text>
</comment>
<feature type="domain" description="2TM" evidence="1">
    <location>
        <begin position="62"/>
        <end position="141"/>
    </location>
</feature>
<name>A0A0P7Z2D8_9CYAN</name>
<reference evidence="2 3" key="1">
    <citation type="submission" date="2015-09" db="EMBL/GenBank/DDBJ databases">
        <title>Identification and resolution of microdiversity through metagenomic sequencing of parallel consortia.</title>
        <authorList>
            <person name="Nelson W.C."/>
            <person name="Romine M.F."/>
            <person name="Lindemann S.R."/>
        </authorList>
    </citation>
    <scope>NUCLEOTIDE SEQUENCE [LARGE SCALE GENOMIC DNA]</scope>
    <source>
        <strain evidence="2">Ana</strain>
    </source>
</reference>
<dbReference type="Pfam" id="PF13239">
    <property type="entry name" value="2TM"/>
    <property type="match status" value="1"/>
</dbReference>
<proteinExistence type="predicted"/>
<protein>
    <submittedName>
        <fullName evidence="2">2TM domain</fullName>
    </submittedName>
</protein>
<gene>
    <name evidence="2" type="ORF">HLUCCA11_04265</name>
</gene>
<dbReference type="InterPro" id="IPR025698">
    <property type="entry name" value="2TM_dom"/>
</dbReference>
<evidence type="ECO:0000313" key="2">
    <source>
        <dbReference type="EMBL" id="KPQ37144.1"/>
    </source>
</evidence>
<dbReference type="Proteomes" id="UP000050465">
    <property type="component" value="Unassembled WGS sequence"/>
</dbReference>
<evidence type="ECO:0000313" key="3">
    <source>
        <dbReference type="Proteomes" id="UP000050465"/>
    </source>
</evidence>
<dbReference type="PATRIC" id="fig|1666911.3.peg.3708"/>
<sequence length="158" mass="18200">MIDLYASEEAQQILQIAIAKETEGGELTRTQLMEIAAELNIAPETLMSAEREWLDLKSTSTQQALFNQQRRQQFRHHLIRYGIVNGFLFSLNLLAGGVGIALFIALSWGIGLSLQGWRAYQSSGFRYQRDFESWQRRQQVKRSMNNLLSNLFNRFLNA</sequence>
<dbReference type="AlphaFoldDB" id="A0A0P7Z2D8"/>
<organism evidence="2 3">
    <name type="scientific">Phormidesmis priestleyi Ana</name>
    <dbReference type="NCBI Taxonomy" id="1666911"/>
    <lineage>
        <taxon>Bacteria</taxon>
        <taxon>Bacillati</taxon>
        <taxon>Cyanobacteriota</taxon>
        <taxon>Cyanophyceae</taxon>
        <taxon>Leptolyngbyales</taxon>
        <taxon>Leptolyngbyaceae</taxon>
        <taxon>Phormidesmis</taxon>
    </lineage>
</organism>